<feature type="domain" description="TIR" evidence="5">
    <location>
        <begin position="10"/>
        <end position="173"/>
    </location>
</feature>
<dbReference type="GO" id="GO:0043531">
    <property type="term" value="F:ADP binding"/>
    <property type="evidence" value="ECO:0007669"/>
    <property type="project" value="InterPro"/>
</dbReference>
<reference evidence="6" key="1">
    <citation type="submission" date="2016-07" db="EMBL/GenBank/DDBJ databases">
        <title>De novo transcriptome assembly of four accessions of the metal hyperaccumulator plant Noccaea caerulescens.</title>
        <authorList>
            <person name="Blande D."/>
            <person name="Halimaa P."/>
            <person name="Tervahauta A.I."/>
            <person name="Aarts M.G."/>
            <person name="Karenlampi S.O."/>
        </authorList>
    </citation>
    <scope>NUCLEOTIDE SEQUENCE</scope>
</reference>
<dbReference type="Pfam" id="PF01582">
    <property type="entry name" value="TIR"/>
    <property type="match status" value="1"/>
</dbReference>
<keyword evidence="4" id="KW-0520">NAD</keyword>
<accession>A0A1J3J0N9</accession>
<dbReference type="Pfam" id="PF00931">
    <property type="entry name" value="NB-ARC"/>
    <property type="match status" value="1"/>
</dbReference>
<evidence type="ECO:0000256" key="2">
    <source>
        <dbReference type="ARBA" id="ARBA00022737"/>
    </source>
</evidence>
<dbReference type="InterPro" id="IPR032675">
    <property type="entry name" value="LRR_dom_sf"/>
</dbReference>
<dbReference type="Pfam" id="PF23598">
    <property type="entry name" value="LRR_14"/>
    <property type="match status" value="1"/>
</dbReference>
<proteinExistence type="predicted"/>
<dbReference type="SUPFAM" id="SSF52540">
    <property type="entry name" value="P-loop containing nucleoside triphosphate hydrolases"/>
    <property type="match status" value="1"/>
</dbReference>
<dbReference type="PROSITE" id="PS50104">
    <property type="entry name" value="TIR"/>
    <property type="match status" value="1"/>
</dbReference>
<dbReference type="SMART" id="SM00255">
    <property type="entry name" value="TIR"/>
    <property type="match status" value="1"/>
</dbReference>
<dbReference type="InterPro" id="IPR044974">
    <property type="entry name" value="Disease_R_plants"/>
</dbReference>
<keyword evidence="2" id="KW-0677">Repeat</keyword>
<sequence length="1023" mass="116535">MASSSASRVSKYDVFLSFRGEDTRHSIVSHLYEALARRGLVTFKDDKRLEIGDHISDELQRAIQGSDFAVVVLSENYATSRWCLMELQLIMELQMQKRLCVVPVFYGLEPSAVRHQQGSFDLERYNRPETADKVLRWRQALNLIAGISGVESRLCSDETSLVGKIADFVSRRKTLMHSIDLSNIVGGDTHMEGLKSLLDMDSENEEVRMIGIWGMGGIGKTTIAKCLYGKLSLQFTASYFTGDIKGIYRDRGLIHLQEKLLYSTLGINISLWSVEAGHKIIKDRLGYKSVLLVLDGVDKVDQVHALAKETRWFGPRSRIIITTRDRGLLKSCRIKTIYEVTCLDDEDSLKMFKQIAFETGSPPSDDFEQLSIRASRLGHGLPSAIRANALFLRGRDNSLEEWEEAVCGLESAPDEDTMKILKLSYEGLAKEHQEVFLHVACLFNGETYQRVISLLDGHGPHGHARRNLCIRVLAEKSLIKITTNGYVILHKLVEQMATEIMLDCRKLIGGNLKNILDALVFGRGGEQTECISLHTCELAHKYKFPMKTSIFERMHNLKFLKVYKHVDDRLSRLRVIPDDHDLDQPHLLRLFHWDAFPLSTLPLSFDWKFLVELNLRHSNLKTLWSRTLIFENLKRLDVTGSKNLRRLPDLPNIEELIVEQCTRLKGIPESIGHMSTLRRLNLSYYGGPKSPMFVSIRKVSGTQRITLGFPTPKVEMELMNVSIAGDIKFDFLADCEGNAEYFSFSSEQYIPVTTTQSFQETPPLISEFNKFKSLHIRRFSYKENGRPAAFHGFPDILGLKELKLINLNIQILPDGIGHLEFLENLDLSGNDFEYLPEAMSRLPRLKTLWLRNCSKLQELPELTQVQSITLFNCRNLTSLVKLSQYPGRYCLLELCLDKCKNVKSLSDELGHFTELTYLDLGNHDFETLPSSIRDLTSLITLCLNNCKKLRSVEVLPQSLQFLDAQGCDSLEADAFEYFAERRIKMVPAQARSACFQETEMPSGEVDHQATKSRLPNFLRCSYF</sequence>
<dbReference type="GO" id="GO:0007165">
    <property type="term" value="P:signal transduction"/>
    <property type="evidence" value="ECO:0007669"/>
    <property type="project" value="InterPro"/>
</dbReference>
<dbReference type="EMBL" id="GEVM01019801">
    <property type="protein sequence ID" value="JAU86137.1"/>
    <property type="molecule type" value="Transcribed_RNA"/>
</dbReference>
<evidence type="ECO:0000256" key="4">
    <source>
        <dbReference type="ARBA" id="ARBA00023027"/>
    </source>
</evidence>
<dbReference type="PANTHER" id="PTHR11017:SF384">
    <property type="entry name" value="DISEASE RESISTANCE PROTEIN (TIR-NBS-LRR CLASS) FAMILY"/>
    <property type="match status" value="1"/>
</dbReference>
<evidence type="ECO:0000313" key="6">
    <source>
        <dbReference type="EMBL" id="JAU86137.1"/>
    </source>
</evidence>
<dbReference type="PANTHER" id="PTHR11017">
    <property type="entry name" value="LEUCINE-RICH REPEAT-CONTAINING PROTEIN"/>
    <property type="match status" value="1"/>
</dbReference>
<dbReference type="GO" id="GO:0051707">
    <property type="term" value="P:response to other organism"/>
    <property type="evidence" value="ECO:0007669"/>
    <property type="project" value="UniProtKB-ARBA"/>
</dbReference>
<dbReference type="GO" id="GO:0006952">
    <property type="term" value="P:defense response"/>
    <property type="evidence" value="ECO:0007669"/>
    <property type="project" value="UniProtKB-KW"/>
</dbReference>
<evidence type="ECO:0000259" key="5">
    <source>
        <dbReference type="PROSITE" id="PS50104"/>
    </source>
</evidence>
<dbReference type="InterPro" id="IPR058192">
    <property type="entry name" value="WHD_ROQ1-like"/>
</dbReference>
<dbReference type="InterPro" id="IPR002182">
    <property type="entry name" value="NB-ARC"/>
</dbReference>
<name>A0A1J3J0N9_NOCCA</name>
<keyword evidence="1" id="KW-0433">Leucine-rich repeat</keyword>
<keyword evidence="3" id="KW-0611">Plant defense</keyword>
<dbReference type="InterPro" id="IPR035897">
    <property type="entry name" value="Toll_tir_struct_dom_sf"/>
</dbReference>
<dbReference type="Gene3D" id="3.40.50.10140">
    <property type="entry name" value="Toll/interleukin-1 receptor homology (TIR) domain"/>
    <property type="match status" value="1"/>
</dbReference>
<dbReference type="Gene3D" id="3.40.50.300">
    <property type="entry name" value="P-loop containing nucleotide triphosphate hydrolases"/>
    <property type="match status" value="1"/>
</dbReference>
<dbReference type="PRINTS" id="PR00364">
    <property type="entry name" value="DISEASERSIST"/>
</dbReference>
<dbReference type="Gene3D" id="3.80.10.10">
    <property type="entry name" value="Ribonuclease Inhibitor"/>
    <property type="match status" value="3"/>
</dbReference>
<evidence type="ECO:0000256" key="1">
    <source>
        <dbReference type="ARBA" id="ARBA00022614"/>
    </source>
</evidence>
<dbReference type="Gene3D" id="1.10.8.430">
    <property type="entry name" value="Helical domain of apoptotic protease-activating factors"/>
    <property type="match status" value="1"/>
</dbReference>
<protein>
    <submittedName>
        <fullName evidence="6">TMV resistance protein N</fullName>
    </submittedName>
</protein>
<dbReference type="InterPro" id="IPR000157">
    <property type="entry name" value="TIR_dom"/>
</dbReference>
<dbReference type="AlphaFoldDB" id="A0A1J3J0N9"/>
<dbReference type="FunFam" id="3.40.50.10140:FF:000007">
    <property type="entry name" value="Disease resistance protein (TIR-NBS-LRR class)"/>
    <property type="match status" value="1"/>
</dbReference>
<dbReference type="SUPFAM" id="SSF52058">
    <property type="entry name" value="L domain-like"/>
    <property type="match status" value="1"/>
</dbReference>
<gene>
    <name evidence="6" type="ORF">MP_TR6183_c0_g1_i1_g.17639</name>
</gene>
<dbReference type="Pfam" id="PF23282">
    <property type="entry name" value="WHD_ROQ1"/>
    <property type="match status" value="1"/>
</dbReference>
<organism evidence="6">
    <name type="scientific">Noccaea caerulescens</name>
    <name type="common">Alpine penny-cress</name>
    <name type="synonym">Thlaspi caerulescens</name>
    <dbReference type="NCBI Taxonomy" id="107243"/>
    <lineage>
        <taxon>Eukaryota</taxon>
        <taxon>Viridiplantae</taxon>
        <taxon>Streptophyta</taxon>
        <taxon>Embryophyta</taxon>
        <taxon>Tracheophyta</taxon>
        <taxon>Spermatophyta</taxon>
        <taxon>Magnoliopsida</taxon>
        <taxon>eudicotyledons</taxon>
        <taxon>Gunneridae</taxon>
        <taxon>Pentapetalae</taxon>
        <taxon>rosids</taxon>
        <taxon>malvids</taxon>
        <taxon>Brassicales</taxon>
        <taxon>Brassicaceae</taxon>
        <taxon>Coluteocarpeae</taxon>
        <taxon>Noccaea</taxon>
    </lineage>
</organism>
<dbReference type="InterPro" id="IPR042197">
    <property type="entry name" value="Apaf_helical"/>
</dbReference>
<evidence type="ECO:0000256" key="3">
    <source>
        <dbReference type="ARBA" id="ARBA00022821"/>
    </source>
</evidence>
<dbReference type="SUPFAM" id="SSF52200">
    <property type="entry name" value="Toll/Interleukin receptor TIR domain"/>
    <property type="match status" value="1"/>
</dbReference>
<dbReference type="InterPro" id="IPR011713">
    <property type="entry name" value="Leu-rich_rpt_3"/>
</dbReference>
<dbReference type="InterPro" id="IPR027417">
    <property type="entry name" value="P-loop_NTPase"/>
</dbReference>
<dbReference type="Pfam" id="PF07725">
    <property type="entry name" value="LRR_3"/>
    <property type="match status" value="1"/>
</dbReference>
<dbReference type="InterPro" id="IPR055414">
    <property type="entry name" value="LRR_R13L4/SHOC2-like"/>
</dbReference>